<reference evidence="1" key="1">
    <citation type="journal article" date="2023" name="G3 (Bethesda)">
        <title>A reference genome for the long-term kleptoplast-retaining sea slug Elysia crispata morphotype clarki.</title>
        <authorList>
            <person name="Eastman K.E."/>
            <person name="Pendleton A.L."/>
            <person name="Shaikh M.A."/>
            <person name="Suttiyut T."/>
            <person name="Ogas R."/>
            <person name="Tomko P."/>
            <person name="Gavelis G."/>
            <person name="Widhalm J.R."/>
            <person name="Wisecaver J.H."/>
        </authorList>
    </citation>
    <scope>NUCLEOTIDE SEQUENCE</scope>
    <source>
        <strain evidence="1">ECLA1</strain>
    </source>
</reference>
<name>A0AAE1BB34_9GAST</name>
<accession>A0AAE1BB34</accession>
<dbReference type="AlphaFoldDB" id="A0AAE1BB34"/>
<gene>
    <name evidence="1" type="ORF">RRG08_053987</name>
</gene>
<keyword evidence="2" id="KW-1185">Reference proteome</keyword>
<protein>
    <submittedName>
        <fullName evidence="1">Uncharacterized protein</fullName>
    </submittedName>
</protein>
<dbReference type="Proteomes" id="UP001283361">
    <property type="component" value="Unassembled WGS sequence"/>
</dbReference>
<proteinExistence type="predicted"/>
<evidence type="ECO:0000313" key="1">
    <source>
        <dbReference type="EMBL" id="KAK3802835.1"/>
    </source>
</evidence>
<sequence length="74" mass="8047">MAAWMPTEKGQFCNSVINCVNSLGVTEVDGTSTNQISASPSRLSSSLAAHTADSLKRQRLIGLREAREIFHAER</sequence>
<organism evidence="1 2">
    <name type="scientific">Elysia crispata</name>
    <name type="common">lettuce slug</name>
    <dbReference type="NCBI Taxonomy" id="231223"/>
    <lineage>
        <taxon>Eukaryota</taxon>
        <taxon>Metazoa</taxon>
        <taxon>Spiralia</taxon>
        <taxon>Lophotrochozoa</taxon>
        <taxon>Mollusca</taxon>
        <taxon>Gastropoda</taxon>
        <taxon>Heterobranchia</taxon>
        <taxon>Euthyneura</taxon>
        <taxon>Panpulmonata</taxon>
        <taxon>Sacoglossa</taxon>
        <taxon>Placobranchoidea</taxon>
        <taxon>Plakobranchidae</taxon>
        <taxon>Elysia</taxon>
    </lineage>
</organism>
<comment type="caution">
    <text evidence="1">The sequence shown here is derived from an EMBL/GenBank/DDBJ whole genome shotgun (WGS) entry which is preliminary data.</text>
</comment>
<dbReference type="EMBL" id="JAWDGP010000212">
    <property type="protein sequence ID" value="KAK3802835.1"/>
    <property type="molecule type" value="Genomic_DNA"/>
</dbReference>
<evidence type="ECO:0000313" key="2">
    <source>
        <dbReference type="Proteomes" id="UP001283361"/>
    </source>
</evidence>